<feature type="domain" description="Histidine kinase" evidence="16">
    <location>
        <begin position="302"/>
        <end position="519"/>
    </location>
</feature>
<dbReference type="InterPro" id="IPR050736">
    <property type="entry name" value="Sensor_HK_Regulatory"/>
</dbReference>
<dbReference type="KEGG" id="rter:IDM49_04270"/>
<dbReference type="SMART" id="SM00388">
    <property type="entry name" value="HisKA"/>
    <property type="match status" value="1"/>
</dbReference>
<comment type="catalytic activity">
    <reaction evidence="1">
        <text>ATP + protein L-histidine = ADP + protein N-phospho-L-histidine.</text>
        <dbReference type="EC" id="2.7.13.3"/>
    </reaction>
</comment>
<evidence type="ECO:0000256" key="1">
    <source>
        <dbReference type="ARBA" id="ARBA00000085"/>
    </source>
</evidence>
<dbReference type="InterPro" id="IPR004358">
    <property type="entry name" value="Sig_transdc_His_kin-like_C"/>
</dbReference>
<dbReference type="Pfam" id="PF00672">
    <property type="entry name" value="HAMP"/>
    <property type="match status" value="1"/>
</dbReference>
<keyword evidence="11 15" id="KW-1133">Transmembrane helix</keyword>
<keyword evidence="6" id="KW-0808">Transferase</keyword>
<evidence type="ECO:0000256" key="3">
    <source>
        <dbReference type="ARBA" id="ARBA00012438"/>
    </source>
</evidence>
<evidence type="ECO:0000256" key="7">
    <source>
        <dbReference type="ARBA" id="ARBA00022692"/>
    </source>
</evidence>
<dbReference type="CDD" id="cd00075">
    <property type="entry name" value="HATPase"/>
    <property type="match status" value="1"/>
</dbReference>
<sequence length="566" mass="62571">MAEESLTPSPTSQRWYKSPIKQLAWRWQHSLQFRAVAMAIILLMITFVVVGTFLSSQIASSLFNGRLDQALEESSAGFTNVQSVIDSSDAIDRTEIESDVRRFLTVLETGSTDSQRQWMLIPTEPDNSQSFIQQQAQFSWANPDDIPEDLVHTVAGQDGIYWQSAQMPVQENGSPVPVVVVGTRINIPQSPEYGLFLVYDLSSSQQIAQYISLVLWLGFAIMLLVVVSIVWLITRSVIRPISLTAVTAEKLAAGDLNQRVNVQGLNETSRLGVSFNKMADSLQEQISRLETLSTMQQRFVSDVSHELRTPLTTVRMAAELLHDARDGLDPLHRRSTELLYNQVDRFDTLLADLLEISRFDAGSATLDLVPADILTVLNEIIDSAQPHLERVGAPLEVHTDIAELTVEMDHRRIERVLRNLIFNAIEHSEGRPIDVYVAASDTAVGVAVRDHGVGLSPDAIDHVFDRFWRADPSRKRTLGGTGLGLSISAEDVHLHRGTLEAWGRPGEGACFRMTIPLTQGAELGESPVLLSGEPDVKYFELEAPSTASTSIPIIMTSASPIAEDEK</sequence>
<dbReference type="PANTHER" id="PTHR43711:SF1">
    <property type="entry name" value="HISTIDINE KINASE 1"/>
    <property type="match status" value="1"/>
</dbReference>
<evidence type="ECO:0000256" key="11">
    <source>
        <dbReference type="ARBA" id="ARBA00022989"/>
    </source>
</evidence>
<evidence type="ECO:0000313" key="19">
    <source>
        <dbReference type="Proteomes" id="UP000516404"/>
    </source>
</evidence>
<dbReference type="Pfam" id="PF00512">
    <property type="entry name" value="HisKA"/>
    <property type="match status" value="1"/>
</dbReference>
<dbReference type="RefSeq" id="WP_168613772.1">
    <property type="nucleotide sequence ID" value="NZ_BAAAOX010000010.1"/>
</dbReference>
<dbReference type="Gene3D" id="6.10.340.10">
    <property type="match status" value="1"/>
</dbReference>
<keyword evidence="7 15" id="KW-0812">Transmembrane</keyword>
<dbReference type="InterPro" id="IPR005467">
    <property type="entry name" value="His_kinase_dom"/>
</dbReference>
<gene>
    <name evidence="18" type="ORF">IDM49_04270</name>
</gene>
<evidence type="ECO:0000256" key="15">
    <source>
        <dbReference type="SAM" id="Phobius"/>
    </source>
</evidence>
<feature type="domain" description="HAMP" evidence="17">
    <location>
        <begin position="235"/>
        <end position="287"/>
    </location>
</feature>
<protein>
    <recommendedName>
        <fullName evidence="14">Sensor histidine kinase MtrB</fullName>
        <ecNumber evidence="3">2.7.13.3</ecNumber>
    </recommendedName>
</protein>
<accession>A0A7H2BFP0</accession>
<dbReference type="InterPro" id="IPR003594">
    <property type="entry name" value="HATPase_dom"/>
</dbReference>
<keyword evidence="4" id="KW-1003">Cell membrane</keyword>
<dbReference type="Pfam" id="PF02518">
    <property type="entry name" value="HATPase_c"/>
    <property type="match status" value="1"/>
</dbReference>
<dbReference type="InterPro" id="IPR003660">
    <property type="entry name" value="HAMP_dom"/>
</dbReference>
<evidence type="ECO:0000259" key="17">
    <source>
        <dbReference type="PROSITE" id="PS50885"/>
    </source>
</evidence>
<keyword evidence="5" id="KW-0597">Phosphoprotein</keyword>
<evidence type="ECO:0000256" key="14">
    <source>
        <dbReference type="ARBA" id="ARBA00035305"/>
    </source>
</evidence>
<keyword evidence="10" id="KW-0067">ATP-binding</keyword>
<dbReference type="EC" id="2.7.13.3" evidence="3"/>
<dbReference type="GO" id="GO:0005524">
    <property type="term" value="F:ATP binding"/>
    <property type="evidence" value="ECO:0007669"/>
    <property type="project" value="UniProtKB-KW"/>
</dbReference>
<comment type="subcellular location">
    <subcellularLocation>
        <location evidence="2">Cell membrane</location>
        <topology evidence="2">Multi-pass membrane protein</topology>
    </subcellularLocation>
</comment>
<keyword evidence="19" id="KW-1185">Reference proteome</keyword>
<dbReference type="CDD" id="cd06225">
    <property type="entry name" value="HAMP"/>
    <property type="match status" value="1"/>
</dbReference>
<evidence type="ECO:0000256" key="10">
    <source>
        <dbReference type="ARBA" id="ARBA00022840"/>
    </source>
</evidence>
<organism evidence="18 19">
    <name type="scientific">Rothia terrae</name>
    <dbReference type="NCBI Taxonomy" id="396015"/>
    <lineage>
        <taxon>Bacteria</taxon>
        <taxon>Bacillati</taxon>
        <taxon>Actinomycetota</taxon>
        <taxon>Actinomycetes</taxon>
        <taxon>Micrococcales</taxon>
        <taxon>Micrococcaceae</taxon>
        <taxon>Rothia</taxon>
    </lineage>
</organism>
<feature type="transmembrane region" description="Helical" evidence="15">
    <location>
        <begin position="35"/>
        <end position="54"/>
    </location>
</feature>
<dbReference type="FunFam" id="1.10.287.130:FF:000010">
    <property type="entry name" value="Two-component sensor histidine kinase"/>
    <property type="match status" value="1"/>
</dbReference>
<reference evidence="18 19" key="1">
    <citation type="submission" date="2020-09" db="EMBL/GenBank/DDBJ databases">
        <title>Investigation of environmental microbes.</title>
        <authorList>
            <person name="Ou Y."/>
            <person name="Kang Q."/>
        </authorList>
    </citation>
    <scope>NUCLEOTIDE SEQUENCE [LARGE SCALE GENOMIC DNA]</scope>
    <source>
        <strain evidence="18 19">KJZ-14</strain>
    </source>
</reference>
<dbReference type="InterPro" id="IPR036097">
    <property type="entry name" value="HisK_dim/P_sf"/>
</dbReference>
<dbReference type="AlphaFoldDB" id="A0A7H2BFP0"/>
<evidence type="ECO:0000256" key="6">
    <source>
        <dbReference type="ARBA" id="ARBA00022679"/>
    </source>
</evidence>
<dbReference type="FunFam" id="3.30.565.10:FF:000013">
    <property type="entry name" value="Two-component sensor histidine kinase"/>
    <property type="match status" value="1"/>
</dbReference>
<name>A0A7H2BFP0_9MICC</name>
<dbReference type="SMART" id="SM00387">
    <property type="entry name" value="HATPase_c"/>
    <property type="match status" value="1"/>
</dbReference>
<keyword evidence="9 18" id="KW-0418">Kinase</keyword>
<dbReference type="SMART" id="SM00304">
    <property type="entry name" value="HAMP"/>
    <property type="match status" value="1"/>
</dbReference>
<dbReference type="NCBIfam" id="NF040691">
    <property type="entry name" value="MtrAB_MtrB"/>
    <property type="match status" value="1"/>
</dbReference>
<evidence type="ECO:0000256" key="2">
    <source>
        <dbReference type="ARBA" id="ARBA00004651"/>
    </source>
</evidence>
<dbReference type="InterPro" id="IPR047669">
    <property type="entry name" value="MtrAB_MtrB"/>
</dbReference>
<evidence type="ECO:0000256" key="8">
    <source>
        <dbReference type="ARBA" id="ARBA00022741"/>
    </source>
</evidence>
<dbReference type="CDD" id="cd00082">
    <property type="entry name" value="HisKA"/>
    <property type="match status" value="1"/>
</dbReference>
<dbReference type="PRINTS" id="PR00344">
    <property type="entry name" value="BCTRLSENSOR"/>
</dbReference>
<evidence type="ECO:0000259" key="16">
    <source>
        <dbReference type="PROSITE" id="PS50109"/>
    </source>
</evidence>
<dbReference type="Gene3D" id="1.10.287.130">
    <property type="match status" value="1"/>
</dbReference>
<dbReference type="SUPFAM" id="SSF158472">
    <property type="entry name" value="HAMP domain-like"/>
    <property type="match status" value="1"/>
</dbReference>
<dbReference type="GO" id="GO:0005886">
    <property type="term" value="C:plasma membrane"/>
    <property type="evidence" value="ECO:0007669"/>
    <property type="project" value="UniProtKB-SubCell"/>
</dbReference>
<dbReference type="PROSITE" id="PS50109">
    <property type="entry name" value="HIS_KIN"/>
    <property type="match status" value="1"/>
</dbReference>
<keyword evidence="8" id="KW-0547">Nucleotide-binding</keyword>
<evidence type="ECO:0000256" key="13">
    <source>
        <dbReference type="ARBA" id="ARBA00023136"/>
    </source>
</evidence>
<keyword evidence="12" id="KW-0902">Two-component regulatory system</keyword>
<dbReference type="Gene3D" id="3.30.565.10">
    <property type="entry name" value="Histidine kinase-like ATPase, C-terminal domain"/>
    <property type="match status" value="1"/>
</dbReference>
<feature type="transmembrane region" description="Helical" evidence="15">
    <location>
        <begin position="213"/>
        <end position="233"/>
    </location>
</feature>
<dbReference type="SUPFAM" id="SSF47384">
    <property type="entry name" value="Homodimeric domain of signal transducing histidine kinase"/>
    <property type="match status" value="1"/>
</dbReference>
<dbReference type="GO" id="GO:0000155">
    <property type="term" value="F:phosphorelay sensor kinase activity"/>
    <property type="evidence" value="ECO:0007669"/>
    <property type="project" value="InterPro"/>
</dbReference>
<evidence type="ECO:0000256" key="9">
    <source>
        <dbReference type="ARBA" id="ARBA00022777"/>
    </source>
</evidence>
<dbReference type="PANTHER" id="PTHR43711">
    <property type="entry name" value="TWO-COMPONENT HISTIDINE KINASE"/>
    <property type="match status" value="1"/>
</dbReference>
<dbReference type="EMBL" id="CP061539">
    <property type="protein sequence ID" value="QNV38486.1"/>
    <property type="molecule type" value="Genomic_DNA"/>
</dbReference>
<dbReference type="SUPFAM" id="SSF55874">
    <property type="entry name" value="ATPase domain of HSP90 chaperone/DNA topoisomerase II/histidine kinase"/>
    <property type="match status" value="1"/>
</dbReference>
<dbReference type="InterPro" id="IPR003661">
    <property type="entry name" value="HisK_dim/P_dom"/>
</dbReference>
<evidence type="ECO:0000256" key="4">
    <source>
        <dbReference type="ARBA" id="ARBA00022475"/>
    </source>
</evidence>
<dbReference type="GeneID" id="96623440"/>
<evidence type="ECO:0000256" key="5">
    <source>
        <dbReference type="ARBA" id="ARBA00022553"/>
    </source>
</evidence>
<dbReference type="InterPro" id="IPR036890">
    <property type="entry name" value="HATPase_C_sf"/>
</dbReference>
<proteinExistence type="predicted"/>
<evidence type="ECO:0000313" key="18">
    <source>
        <dbReference type="EMBL" id="QNV38486.1"/>
    </source>
</evidence>
<dbReference type="PROSITE" id="PS50885">
    <property type="entry name" value="HAMP"/>
    <property type="match status" value="1"/>
</dbReference>
<evidence type="ECO:0000256" key="12">
    <source>
        <dbReference type="ARBA" id="ARBA00023012"/>
    </source>
</evidence>
<keyword evidence="13 15" id="KW-0472">Membrane</keyword>
<dbReference type="Proteomes" id="UP000516404">
    <property type="component" value="Chromosome"/>
</dbReference>